<evidence type="ECO:0000313" key="3">
    <source>
        <dbReference type="EMBL" id="AUR52158.1"/>
    </source>
</evidence>
<keyword evidence="3" id="KW-0645">Protease</keyword>
<proteinExistence type="inferred from homology"/>
<dbReference type="InterPro" id="IPR000667">
    <property type="entry name" value="Peptidase_S13"/>
</dbReference>
<dbReference type="Pfam" id="PF02113">
    <property type="entry name" value="Peptidase_S13"/>
    <property type="match status" value="1"/>
</dbReference>
<dbReference type="PANTHER" id="PTHR30023">
    <property type="entry name" value="D-ALANYL-D-ALANINE CARBOXYPEPTIDASE"/>
    <property type="match status" value="1"/>
</dbReference>
<dbReference type="GO" id="GO:0004185">
    <property type="term" value="F:serine-type carboxypeptidase activity"/>
    <property type="evidence" value="ECO:0007669"/>
    <property type="project" value="InterPro"/>
</dbReference>
<evidence type="ECO:0000256" key="2">
    <source>
        <dbReference type="ARBA" id="ARBA00022801"/>
    </source>
</evidence>
<dbReference type="KEGG" id="nba:CUN60_07535"/>
<reference evidence="4" key="1">
    <citation type="submission" date="2017-11" db="EMBL/GenBank/DDBJ databases">
        <authorList>
            <person name="Chan K.G."/>
            <person name="Lee L.S."/>
        </authorList>
    </citation>
    <scope>NUCLEOTIDE SEQUENCE [LARGE SCALE GENOMIC DNA]</scope>
    <source>
        <strain evidence="4">DSM 100970</strain>
    </source>
</reference>
<protein>
    <submittedName>
        <fullName evidence="3">D-alanyl-D-alanine carboxypeptidase/D-alanyl-D-alanine-endopeptidase</fullName>
    </submittedName>
</protein>
<dbReference type="Gene3D" id="3.50.80.20">
    <property type="entry name" value="D-Ala-D-Ala carboxypeptidase C, peptidase S13"/>
    <property type="match status" value="1"/>
</dbReference>
<dbReference type="PRINTS" id="PR00922">
    <property type="entry name" value="DADACBPTASE3"/>
</dbReference>
<comment type="similarity">
    <text evidence="1">Belongs to the peptidase S13 family.</text>
</comment>
<dbReference type="NCBIfam" id="TIGR00666">
    <property type="entry name" value="PBP4"/>
    <property type="match status" value="1"/>
</dbReference>
<dbReference type="Proteomes" id="UP000236655">
    <property type="component" value="Chromosome"/>
</dbReference>
<accession>A0A2I7N6T8</accession>
<gene>
    <name evidence="3" type="primary">dacB</name>
    <name evidence="3" type="ORF">CUN60_07535</name>
</gene>
<dbReference type="GO" id="GO:0000270">
    <property type="term" value="P:peptidoglycan metabolic process"/>
    <property type="evidence" value="ECO:0007669"/>
    <property type="project" value="TreeGrafter"/>
</dbReference>
<name>A0A2I7N6T8_9NEIS</name>
<dbReference type="InterPro" id="IPR012338">
    <property type="entry name" value="Beta-lactam/transpept-like"/>
</dbReference>
<dbReference type="Gene3D" id="3.40.710.10">
    <property type="entry name" value="DD-peptidase/beta-lactamase superfamily"/>
    <property type="match status" value="2"/>
</dbReference>
<organism evidence="3 4">
    <name type="scientific">Aquella oligotrophica</name>
    <dbReference type="NCBI Taxonomy" id="2067065"/>
    <lineage>
        <taxon>Bacteria</taxon>
        <taxon>Pseudomonadati</taxon>
        <taxon>Pseudomonadota</taxon>
        <taxon>Betaproteobacteria</taxon>
        <taxon>Neisseriales</taxon>
        <taxon>Neisseriaceae</taxon>
        <taxon>Aquella</taxon>
    </lineage>
</organism>
<dbReference type="AlphaFoldDB" id="A0A2I7N6T8"/>
<evidence type="ECO:0000313" key="4">
    <source>
        <dbReference type="Proteomes" id="UP000236655"/>
    </source>
</evidence>
<dbReference type="GO" id="GO:0006508">
    <property type="term" value="P:proteolysis"/>
    <property type="evidence" value="ECO:0007669"/>
    <property type="project" value="InterPro"/>
</dbReference>
<keyword evidence="2" id="KW-0378">Hydrolase</keyword>
<evidence type="ECO:0000256" key="1">
    <source>
        <dbReference type="ARBA" id="ARBA00006096"/>
    </source>
</evidence>
<dbReference type="SUPFAM" id="SSF56601">
    <property type="entry name" value="beta-lactamase/transpeptidase-like"/>
    <property type="match status" value="1"/>
</dbReference>
<sequence>MRSDLNVPKISKLLILSFLIKTGAALEIIIPDALENKVAVSVIDLNTNKSVYSYHPDKPMLLASNMKVVTSYVALKKLGWDFNWHTKIAYSGNIENNVLNGNIYIIGGGDPFLNTSTITNMIQSFKNDTGIDIISGKIILDNSVFNTKPKNSELHPEPYATYSVEPDGLLIDNDLTMVNIKIKNGKISLVKPNTLGLKLQNNLKYLPGKASCRNANDYVTIKKIAKNTLSLSGSLPQKCNKKEIGIYFGDDFSYDKKIIAKSIANVGIRYDSIESGIAPADINIILTHNSESINTLLPIMNQMSNNTYAKTLFMSLGAFKTNNSNTYINSVNEYKKTIAEAFDFPELTPENGAGLSRHEKLSAKHMTQLLQAIYSSSDYQKFRLSLPTPGESGTLENDFKTYHNQLYVKTGTLDDVKAYSGYFTNSNDHTYAISIIANDIKTNGSTSELTDFKQLLISLLAQLNKNK</sequence>
<dbReference type="PANTHER" id="PTHR30023:SF0">
    <property type="entry name" value="PENICILLIN-SENSITIVE CARBOXYPEPTIDASE A"/>
    <property type="match status" value="1"/>
</dbReference>
<dbReference type="EMBL" id="CP024847">
    <property type="protein sequence ID" value="AUR52158.1"/>
    <property type="molecule type" value="Genomic_DNA"/>
</dbReference>
<keyword evidence="3" id="KW-0121">Carboxypeptidase</keyword>
<keyword evidence="4" id="KW-1185">Reference proteome</keyword>